<name>A0A8W8N0U8_MAGGI</name>
<evidence type="ECO:0000313" key="4">
    <source>
        <dbReference type="Proteomes" id="UP000005408"/>
    </source>
</evidence>
<feature type="coiled-coil region" evidence="1">
    <location>
        <begin position="34"/>
        <end position="61"/>
    </location>
</feature>
<feature type="compositionally biased region" description="Polar residues" evidence="2">
    <location>
        <begin position="101"/>
        <end position="125"/>
    </location>
</feature>
<reference evidence="3" key="1">
    <citation type="submission" date="2022-08" db="UniProtKB">
        <authorList>
            <consortium name="EnsemblMetazoa"/>
        </authorList>
    </citation>
    <scope>IDENTIFICATION</scope>
    <source>
        <strain evidence="3">05x7-T-G4-1.051#20</strain>
    </source>
</reference>
<accession>A0A8W8N0U8</accession>
<feature type="region of interest" description="Disordered" evidence="2">
    <location>
        <begin position="81"/>
        <end position="173"/>
    </location>
</feature>
<organism evidence="3 4">
    <name type="scientific">Magallana gigas</name>
    <name type="common">Pacific oyster</name>
    <name type="synonym">Crassostrea gigas</name>
    <dbReference type="NCBI Taxonomy" id="29159"/>
    <lineage>
        <taxon>Eukaryota</taxon>
        <taxon>Metazoa</taxon>
        <taxon>Spiralia</taxon>
        <taxon>Lophotrochozoa</taxon>
        <taxon>Mollusca</taxon>
        <taxon>Bivalvia</taxon>
        <taxon>Autobranchia</taxon>
        <taxon>Pteriomorphia</taxon>
        <taxon>Ostreida</taxon>
        <taxon>Ostreoidea</taxon>
        <taxon>Ostreidae</taxon>
        <taxon>Magallana</taxon>
    </lineage>
</organism>
<feature type="compositionally biased region" description="Polar residues" evidence="2">
    <location>
        <begin position="144"/>
        <end position="163"/>
    </location>
</feature>
<dbReference type="EnsemblMetazoa" id="G3897.8">
    <property type="protein sequence ID" value="G3897.8:cds"/>
    <property type="gene ID" value="G3897"/>
</dbReference>
<feature type="compositionally biased region" description="Basic and acidic residues" evidence="2">
    <location>
        <begin position="126"/>
        <end position="143"/>
    </location>
</feature>
<protein>
    <submittedName>
        <fullName evidence="3">Uncharacterized protein</fullName>
    </submittedName>
</protein>
<evidence type="ECO:0000256" key="2">
    <source>
        <dbReference type="SAM" id="MobiDB-lite"/>
    </source>
</evidence>
<dbReference type="AlphaFoldDB" id="A0A8W8N0U8"/>
<dbReference type="Proteomes" id="UP000005408">
    <property type="component" value="Unassembled WGS sequence"/>
</dbReference>
<evidence type="ECO:0000313" key="3">
    <source>
        <dbReference type="EnsemblMetazoa" id="G3897.9:cds"/>
    </source>
</evidence>
<feature type="compositionally biased region" description="Basic and acidic residues" evidence="2">
    <location>
        <begin position="164"/>
        <end position="173"/>
    </location>
</feature>
<keyword evidence="1" id="KW-0175">Coiled coil</keyword>
<evidence type="ECO:0000256" key="1">
    <source>
        <dbReference type="SAM" id="Coils"/>
    </source>
</evidence>
<dbReference type="EnsemblMetazoa" id="G3897.9">
    <property type="protein sequence ID" value="G3897.9:cds"/>
    <property type="gene ID" value="G3897"/>
</dbReference>
<keyword evidence="4" id="KW-1185">Reference proteome</keyword>
<sequence>MIQDQLKLGRNMRAAPRHIIDSREALRSSNQLRNKDKIEMLNRQQQLLQQQREQRMKFLEEQRLKEKAQLMVNESLLSNELARHRSNQSSRESLHKVGRRSMSNGSLSNRDGYTGRRSVSITSLTKDNKEIEKEDDKMSDKINSETLAPSQGRVSRASNPASEKTTKSEDFFENVHIEGQGILNDSDNPDGKDKLISAVQNEFRRLSTS</sequence>
<proteinExistence type="predicted"/>